<evidence type="ECO:0000256" key="1">
    <source>
        <dbReference type="ARBA" id="ARBA00010048"/>
    </source>
</evidence>
<dbReference type="eggNOG" id="KOG3048">
    <property type="taxonomic scope" value="Eukaryota"/>
</dbReference>
<dbReference type="Pfam" id="PF02996">
    <property type="entry name" value="Prefoldin"/>
    <property type="match status" value="1"/>
</dbReference>
<dbReference type="GO" id="GO:0006457">
    <property type="term" value="P:protein folding"/>
    <property type="evidence" value="ECO:0007669"/>
    <property type="project" value="InterPro"/>
</dbReference>
<dbReference type="PANTHER" id="PTHR12674:SF2">
    <property type="entry name" value="PREFOLDIN SUBUNIT 5"/>
    <property type="match status" value="1"/>
</dbReference>
<keyword evidence="5" id="KW-1185">Reference proteome</keyword>
<dbReference type="PaxDb" id="284590-Q6CRB8"/>
<accession>Q6CRB8</accession>
<evidence type="ECO:0000313" key="4">
    <source>
        <dbReference type="EMBL" id="CAH00617.1"/>
    </source>
</evidence>
<dbReference type="CDD" id="cd23157">
    <property type="entry name" value="Prefoldin_5"/>
    <property type="match status" value="1"/>
</dbReference>
<evidence type="ECO:0000256" key="2">
    <source>
        <dbReference type="ARBA" id="ARBA00023186"/>
    </source>
</evidence>
<dbReference type="GO" id="GO:0016272">
    <property type="term" value="C:prefoldin complex"/>
    <property type="evidence" value="ECO:0007669"/>
    <property type="project" value="InterPro"/>
</dbReference>
<sequence length="154" mass="17512">MSSQKIDLTQLNPEQLTVVKQQIDQELQHFTQSLHALNMARSKFKECIDDIKTVSRDDNANQNLLVPLSGSLYVSGKIQDNKKFMVDVGTGYYVDKSAEDAIQFYQKKVDKLNKESLQIQEIIKEKNQSSLAIENQLRIAAIKQHEQMAAAQKS</sequence>
<dbReference type="Proteomes" id="UP000000598">
    <property type="component" value="Chromosome D"/>
</dbReference>
<keyword evidence="3" id="KW-0175">Coiled coil</keyword>
<dbReference type="InParanoid" id="Q6CRB8"/>
<dbReference type="NCBIfam" id="TIGR00293">
    <property type="entry name" value="prefoldin subunit alpha"/>
    <property type="match status" value="1"/>
</dbReference>
<dbReference type="EMBL" id="CR382124">
    <property type="protein sequence ID" value="CAH00617.1"/>
    <property type="molecule type" value="Genomic_DNA"/>
</dbReference>
<dbReference type="InterPro" id="IPR004127">
    <property type="entry name" value="Prefoldin_subunit_alpha"/>
</dbReference>
<keyword evidence="2" id="KW-0143">Chaperone</keyword>
<dbReference type="GO" id="GO:0005737">
    <property type="term" value="C:cytoplasm"/>
    <property type="evidence" value="ECO:0007669"/>
    <property type="project" value="TreeGrafter"/>
</dbReference>
<protein>
    <submittedName>
        <fullName evidence="4">KLLA0D10329p</fullName>
    </submittedName>
</protein>
<dbReference type="Gene3D" id="1.10.287.370">
    <property type="match status" value="1"/>
</dbReference>
<name>Q6CRB8_KLULA</name>
<dbReference type="HOGENOM" id="CLU_091867_0_1_1"/>
<organism evidence="4 5">
    <name type="scientific">Kluyveromyces lactis (strain ATCC 8585 / CBS 2359 / DSM 70799 / NBRC 1267 / NRRL Y-1140 / WM37)</name>
    <name type="common">Yeast</name>
    <name type="synonym">Candida sphaerica</name>
    <dbReference type="NCBI Taxonomy" id="284590"/>
    <lineage>
        <taxon>Eukaryota</taxon>
        <taxon>Fungi</taxon>
        <taxon>Dikarya</taxon>
        <taxon>Ascomycota</taxon>
        <taxon>Saccharomycotina</taxon>
        <taxon>Saccharomycetes</taxon>
        <taxon>Saccharomycetales</taxon>
        <taxon>Saccharomycetaceae</taxon>
        <taxon>Kluyveromyces</taxon>
    </lineage>
</organism>
<evidence type="ECO:0000313" key="5">
    <source>
        <dbReference type="Proteomes" id="UP000000598"/>
    </source>
</evidence>
<dbReference type="GO" id="GO:1990114">
    <property type="term" value="P:RNA polymerase II core complex assembly"/>
    <property type="evidence" value="ECO:0007669"/>
    <property type="project" value="TreeGrafter"/>
</dbReference>
<dbReference type="FunFam" id="1.10.287.370:FF:000004">
    <property type="entry name" value="Probable prefoldin subunit 5"/>
    <property type="match status" value="1"/>
</dbReference>
<dbReference type="SUPFAM" id="SSF46579">
    <property type="entry name" value="Prefoldin"/>
    <property type="match status" value="1"/>
</dbReference>
<dbReference type="HAMAP" id="MF_00308">
    <property type="entry name" value="PfdA"/>
    <property type="match status" value="1"/>
</dbReference>
<dbReference type="InterPro" id="IPR011599">
    <property type="entry name" value="PFD_alpha_archaea"/>
</dbReference>
<dbReference type="KEGG" id="kla:KLLA0_D10329g"/>
<dbReference type="GO" id="GO:1990113">
    <property type="term" value="P:RNA polymerase I assembly"/>
    <property type="evidence" value="ECO:0007669"/>
    <property type="project" value="TreeGrafter"/>
</dbReference>
<feature type="coiled-coil region" evidence="3">
    <location>
        <begin position="95"/>
        <end position="122"/>
    </location>
</feature>
<proteinExistence type="inferred from homology"/>
<dbReference type="InterPro" id="IPR009053">
    <property type="entry name" value="Prefoldin"/>
</dbReference>
<reference evidence="4 5" key="1">
    <citation type="journal article" date="2004" name="Nature">
        <title>Genome evolution in yeasts.</title>
        <authorList>
            <consortium name="Genolevures"/>
            <person name="Dujon B."/>
            <person name="Sherman D."/>
            <person name="Fischer G."/>
            <person name="Durrens P."/>
            <person name="Casaregola S."/>
            <person name="Lafontaine I."/>
            <person name="de Montigny J."/>
            <person name="Marck C."/>
            <person name="Neuveglise C."/>
            <person name="Talla E."/>
            <person name="Goffard N."/>
            <person name="Frangeul L."/>
            <person name="Aigle M."/>
            <person name="Anthouard V."/>
            <person name="Babour A."/>
            <person name="Barbe V."/>
            <person name="Barnay S."/>
            <person name="Blanchin S."/>
            <person name="Beckerich J.M."/>
            <person name="Beyne E."/>
            <person name="Bleykasten C."/>
            <person name="Boisrame A."/>
            <person name="Boyer J."/>
            <person name="Cattolico L."/>
            <person name="Confanioleri F."/>
            <person name="de Daruvar A."/>
            <person name="Despons L."/>
            <person name="Fabre E."/>
            <person name="Fairhead C."/>
            <person name="Ferry-Dumazet H."/>
            <person name="Groppi A."/>
            <person name="Hantraye F."/>
            <person name="Hennequin C."/>
            <person name="Jauniaux N."/>
            <person name="Joyet P."/>
            <person name="Kachouri R."/>
            <person name="Kerrest A."/>
            <person name="Koszul R."/>
            <person name="Lemaire M."/>
            <person name="Lesur I."/>
            <person name="Ma L."/>
            <person name="Muller H."/>
            <person name="Nicaud J.M."/>
            <person name="Nikolski M."/>
            <person name="Oztas S."/>
            <person name="Ozier-Kalogeropoulos O."/>
            <person name="Pellenz S."/>
            <person name="Potier S."/>
            <person name="Richard G.F."/>
            <person name="Straub M.L."/>
            <person name="Suleau A."/>
            <person name="Swennene D."/>
            <person name="Tekaia F."/>
            <person name="Wesolowski-Louvel M."/>
            <person name="Westhof E."/>
            <person name="Wirth B."/>
            <person name="Zeniou-Meyer M."/>
            <person name="Zivanovic I."/>
            <person name="Bolotin-Fukuhara M."/>
            <person name="Thierry A."/>
            <person name="Bouchier C."/>
            <person name="Caudron B."/>
            <person name="Scarpelli C."/>
            <person name="Gaillardin C."/>
            <person name="Weissenbach J."/>
            <person name="Wincker P."/>
            <person name="Souciet J.L."/>
        </authorList>
    </citation>
    <scope>NUCLEOTIDE SEQUENCE [LARGE SCALE GENOMIC DNA]</scope>
    <source>
        <strain evidence="5">ATCC 8585 / CBS 2359 / DSM 70799 / NBRC 1267 / NRRL Y-1140 / WM37</strain>
    </source>
</reference>
<dbReference type="OMA" id="QAKFKAC"/>
<dbReference type="PANTHER" id="PTHR12674">
    <property type="entry name" value="PREFOLDIN SUBUNIT 5"/>
    <property type="match status" value="1"/>
</dbReference>
<dbReference type="GO" id="GO:1990115">
    <property type="term" value="P:RNA polymerase III assembly"/>
    <property type="evidence" value="ECO:0007669"/>
    <property type="project" value="TreeGrafter"/>
</dbReference>
<gene>
    <name evidence="4" type="ORF">KLLA0_D10329g</name>
</gene>
<dbReference type="FunCoup" id="Q6CRB8">
    <property type="interactions" value="1089"/>
</dbReference>
<evidence type="ECO:0000256" key="3">
    <source>
        <dbReference type="SAM" id="Coils"/>
    </source>
</evidence>
<dbReference type="AlphaFoldDB" id="Q6CRB8"/>
<dbReference type="STRING" id="284590.Q6CRB8"/>
<dbReference type="GO" id="GO:0051082">
    <property type="term" value="F:unfolded protein binding"/>
    <property type="evidence" value="ECO:0007669"/>
    <property type="project" value="InterPro"/>
</dbReference>
<comment type="similarity">
    <text evidence="1">Belongs to the prefoldin subunit alpha family.</text>
</comment>